<keyword evidence="3" id="KW-0804">Transcription</keyword>
<dbReference type="InterPro" id="IPR036390">
    <property type="entry name" value="WH_DNA-bd_sf"/>
</dbReference>
<dbReference type="NCBIfam" id="NF033788">
    <property type="entry name" value="HTH_metalloreg"/>
    <property type="match status" value="1"/>
</dbReference>
<dbReference type="InterPro" id="IPR001845">
    <property type="entry name" value="HTH_ArsR_DNA-bd_dom"/>
</dbReference>
<name>A0ABQ1E710_9CLOT</name>
<dbReference type="InterPro" id="IPR011991">
    <property type="entry name" value="ArsR-like_HTH"/>
</dbReference>
<dbReference type="Proteomes" id="UP000663802">
    <property type="component" value="Unassembled WGS sequence"/>
</dbReference>
<evidence type="ECO:0000256" key="1">
    <source>
        <dbReference type="ARBA" id="ARBA00023015"/>
    </source>
</evidence>
<comment type="caution">
    <text evidence="5">The sequence shown here is derived from an EMBL/GenBank/DDBJ whole genome shotgun (WGS) entry which is preliminary data.</text>
</comment>
<dbReference type="SMART" id="SM00418">
    <property type="entry name" value="HTH_ARSR"/>
    <property type="match status" value="1"/>
</dbReference>
<dbReference type="PROSITE" id="PS50987">
    <property type="entry name" value="HTH_ARSR_2"/>
    <property type="match status" value="1"/>
</dbReference>
<sequence length="93" mass="10629">MLDKAKEVSEVLKVLANENRLLIVCHLLERPMTVSELNESLSNLTQSAISQHLAMLKAHKIVDYNKKGLTSTYFILDLRVSKLVEVLRDNYCK</sequence>
<keyword evidence="1" id="KW-0805">Transcription regulation</keyword>
<protein>
    <submittedName>
        <fullName evidence="5">Transcriptional regulator</fullName>
    </submittedName>
</protein>
<evidence type="ECO:0000256" key="3">
    <source>
        <dbReference type="ARBA" id="ARBA00023163"/>
    </source>
</evidence>
<dbReference type="PANTHER" id="PTHR33154">
    <property type="entry name" value="TRANSCRIPTIONAL REGULATOR, ARSR FAMILY"/>
    <property type="match status" value="1"/>
</dbReference>
<organism evidence="5 6">
    <name type="scientific">Clostridium zeae</name>
    <dbReference type="NCBI Taxonomy" id="2759022"/>
    <lineage>
        <taxon>Bacteria</taxon>
        <taxon>Bacillati</taxon>
        <taxon>Bacillota</taxon>
        <taxon>Clostridia</taxon>
        <taxon>Eubacteriales</taxon>
        <taxon>Clostridiaceae</taxon>
        <taxon>Clostridium</taxon>
    </lineage>
</organism>
<dbReference type="Gene3D" id="1.10.10.10">
    <property type="entry name" value="Winged helix-like DNA-binding domain superfamily/Winged helix DNA-binding domain"/>
    <property type="match status" value="1"/>
</dbReference>
<dbReference type="Pfam" id="PF01022">
    <property type="entry name" value="HTH_5"/>
    <property type="match status" value="1"/>
</dbReference>
<dbReference type="SUPFAM" id="SSF46785">
    <property type="entry name" value="Winged helix' DNA-binding domain"/>
    <property type="match status" value="1"/>
</dbReference>
<reference evidence="5 6" key="1">
    <citation type="journal article" date="2021" name="Int. J. Syst. Evol. Microbiol.">
        <title>Clostridium zeae sp. nov., isolated from corn silage.</title>
        <authorList>
            <person name="Kobayashi H."/>
            <person name="Tanizawa Y."/>
            <person name="Yagura M."/>
            <person name="Sakamoto M."/>
            <person name="Ohkuma M."/>
            <person name="Tohno M."/>
        </authorList>
    </citation>
    <scope>NUCLEOTIDE SEQUENCE [LARGE SCALE GENOMIC DNA]</scope>
    <source>
        <strain evidence="5 6">CSC2</strain>
    </source>
</reference>
<dbReference type="InterPro" id="IPR051081">
    <property type="entry name" value="HTH_MetalResp_TranReg"/>
</dbReference>
<evidence type="ECO:0000313" key="6">
    <source>
        <dbReference type="Proteomes" id="UP000663802"/>
    </source>
</evidence>
<dbReference type="CDD" id="cd00090">
    <property type="entry name" value="HTH_ARSR"/>
    <property type="match status" value="1"/>
</dbReference>
<dbReference type="PANTHER" id="PTHR33154:SF28">
    <property type="entry name" value="HTH-TYPE TRANSCRIPTIONAL REGULATOR YGAV-RELATED"/>
    <property type="match status" value="1"/>
</dbReference>
<proteinExistence type="predicted"/>
<keyword evidence="2" id="KW-0238">DNA-binding</keyword>
<accession>A0ABQ1E710</accession>
<keyword evidence="6" id="KW-1185">Reference proteome</keyword>
<evidence type="ECO:0000259" key="4">
    <source>
        <dbReference type="PROSITE" id="PS50987"/>
    </source>
</evidence>
<feature type="domain" description="HTH arsR-type" evidence="4">
    <location>
        <begin position="1"/>
        <end position="93"/>
    </location>
</feature>
<dbReference type="EMBL" id="BMBA01000001">
    <property type="protein sequence ID" value="GFZ30560.1"/>
    <property type="molecule type" value="Genomic_DNA"/>
</dbReference>
<gene>
    <name evidence="5" type="primary">hlyU</name>
    <name evidence="5" type="ORF">CSC2_10860</name>
</gene>
<dbReference type="PRINTS" id="PR00778">
    <property type="entry name" value="HTHARSR"/>
</dbReference>
<evidence type="ECO:0000256" key="2">
    <source>
        <dbReference type="ARBA" id="ARBA00023125"/>
    </source>
</evidence>
<dbReference type="InterPro" id="IPR036388">
    <property type="entry name" value="WH-like_DNA-bd_sf"/>
</dbReference>
<evidence type="ECO:0000313" key="5">
    <source>
        <dbReference type="EMBL" id="GFZ30560.1"/>
    </source>
</evidence>